<proteinExistence type="predicted"/>
<feature type="transmembrane region" description="Helical" evidence="1">
    <location>
        <begin position="87"/>
        <end position="105"/>
    </location>
</feature>
<reference evidence="2" key="2">
    <citation type="journal article" date="2021" name="PeerJ">
        <title>Extensive microbial diversity within the chicken gut microbiome revealed by metagenomics and culture.</title>
        <authorList>
            <person name="Gilroy R."/>
            <person name="Ravi A."/>
            <person name="Getino M."/>
            <person name="Pursley I."/>
            <person name="Horton D.L."/>
            <person name="Alikhan N.F."/>
            <person name="Baker D."/>
            <person name="Gharbi K."/>
            <person name="Hall N."/>
            <person name="Watson M."/>
            <person name="Adriaenssens E.M."/>
            <person name="Foster-Nyarko E."/>
            <person name="Jarju S."/>
            <person name="Secka A."/>
            <person name="Antonio M."/>
            <person name="Oren A."/>
            <person name="Chaudhuri R.R."/>
            <person name="La Ragione R."/>
            <person name="Hildebrand F."/>
            <person name="Pallen M.J."/>
        </authorList>
    </citation>
    <scope>NUCLEOTIDE SEQUENCE</scope>
    <source>
        <strain evidence="2">17073</strain>
    </source>
</reference>
<comment type="caution">
    <text evidence="2">The sequence shown here is derived from an EMBL/GenBank/DDBJ whole genome shotgun (WGS) entry which is preliminary data.</text>
</comment>
<reference evidence="2" key="1">
    <citation type="submission" date="2020-10" db="EMBL/GenBank/DDBJ databases">
        <authorList>
            <person name="Gilroy R."/>
        </authorList>
    </citation>
    <scope>NUCLEOTIDE SEQUENCE</scope>
    <source>
        <strain evidence="2">17073</strain>
    </source>
</reference>
<dbReference type="EMBL" id="DVMS01000208">
    <property type="protein sequence ID" value="HIU39496.1"/>
    <property type="molecule type" value="Genomic_DNA"/>
</dbReference>
<evidence type="ECO:0000256" key="1">
    <source>
        <dbReference type="SAM" id="Phobius"/>
    </source>
</evidence>
<organism evidence="2 3">
    <name type="scientific">Candidatus Limisoma intestinavium</name>
    <dbReference type="NCBI Taxonomy" id="2840856"/>
    <lineage>
        <taxon>Bacteria</taxon>
        <taxon>Pseudomonadati</taxon>
        <taxon>Bacteroidota</taxon>
        <taxon>Bacteroidia</taxon>
        <taxon>Bacteroidales</taxon>
        <taxon>Candidatus Limisoma</taxon>
    </lineage>
</organism>
<evidence type="ECO:0000313" key="2">
    <source>
        <dbReference type="EMBL" id="HIU39496.1"/>
    </source>
</evidence>
<protein>
    <submittedName>
        <fullName evidence="2">Uncharacterized protein</fullName>
    </submittedName>
</protein>
<dbReference type="Proteomes" id="UP000824076">
    <property type="component" value="Unassembled WGS sequence"/>
</dbReference>
<accession>A0A9D1IMU6</accession>
<dbReference type="AlphaFoldDB" id="A0A9D1IMU6"/>
<sequence>MHKADLFRCGIGMASLAAGTAVYVCCRQDAVAVQRLFVTEWLDAVRIEPPDDSTIAGYVLLYCLPDALWYLALLLMQTAICRAGSAWGKSILWFSVLLPFAWEAMQLAGMIGGWFDAMDIVFYVLVLIVLWINDKKFCCLLGKWQSLRHL</sequence>
<feature type="transmembrane region" description="Helical" evidence="1">
    <location>
        <begin position="55"/>
        <end position="75"/>
    </location>
</feature>
<keyword evidence="1" id="KW-0812">Transmembrane</keyword>
<feature type="transmembrane region" description="Helical" evidence="1">
    <location>
        <begin position="111"/>
        <end position="132"/>
    </location>
</feature>
<keyword evidence="1" id="KW-0472">Membrane</keyword>
<name>A0A9D1IMU6_9BACT</name>
<keyword evidence="1" id="KW-1133">Transmembrane helix</keyword>
<gene>
    <name evidence="2" type="ORF">IAD18_07515</name>
</gene>
<evidence type="ECO:0000313" key="3">
    <source>
        <dbReference type="Proteomes" id="UP000824076"/>
    </source>
</evidence>